<dbReference type="Proteomes" id="UP000887159">
    <property type="component" value="Unassembled WGS sequence"/>
</dbReference>
<comment type="caution">
    <text evidence="1">The sequence shown here is derived from an EMBL/GenBank/DDBJ whole genome shotgun (WGS) entry which is preliminary data.</text>
</comment>
<keyword evidence="2" id="KW-1185">Reference proteome</keyword>
<sequence>MVWGMFSRHYLGSLIIVEGTMDQYKYTSVLTDHVLPYMCIVFPQDDGIYQQGNAKCYTAGSARARETISRHQAVGGQRVIKEKERSKLSHLVMKNWCQLAAQYDVGPSTNVSEHKVQQVLLDMGLHSRRPICSPLLTKRH</sequence>
<reference evidence="1" key="1">
    <citation type="submission" date="2020-08" db="EMBL/GenBank/DDBJ databases">
        <title>Multicomponent nature underlies the extraordinary mechanical properties of spider dragline silk.</title>
        <authorList>
            <person name="Kono N."/>
            <person name="Nakamura H."/>
            <person name="Mori M."/>
            <person name="Yoshida Y."/>
            <person name="Ohtoshi R."/>
            <person name="Malay A.D."/>
            <person name="Moran D.A.P."/>
            <person name="Tomita M."/>
            <person name="Numata K."/>
            <person name="Arakawa K."/>
        </authorList>
    </citation>
    <scope>NUCLEOTIDE SEQUENCE</scope>
</reference>
<gene>
    <name evidence="1" type="primary">X975_01992</name>
    <name evidence="1" type="ORF">TNCV_4975561</name>
</gene>
<dbReference type="EMBL" id="BMAU01021309">
    <property type="protein sequence ID" value="GFY12056.1"/>
    <property type="molecule type" value="Genomic_DNA"/>
</dbReference>
<accession>A0A8X6SF24</accession>
<dbReference type="InterPro" id="IPR036397">
    <property type="entry name" value="RNaseH_sf"/>
</dbReference>
<evidence type="ECO:0000313" key="1">
    <source>
        <dbReference type="EMBL" id="GFY12056.1"/>
    </source>
</evidence>
<name>A0A8X6SF24_TRICX</name>
<dbReference type="AlphaFoldDB" id="A0A8X6SF24"/>
<proteinExistence type="predicted"/>
<evidence type="ECO:0000313" key="2">
    <source>
        <dbReference type="Proteomes" id="UP000887159"/>
    </source>
</evidence>
<organism evidence="1 2">
    <name type="scientific">Trichonephila clavipes</name>
    <name type="common">Golden silk orbweaver</name>
    <name type="synonym">Nephila clavipes</name>
    <dbReference type="NCBI Taxonomy" id="2585209"/>
    <lineage>
        <taxon>Eukaryota</taxon>
        <taxon>Metazoa</taxon>
        <taxon>Ecdysozoa</taxon>
        <taxon>Arthropoda</taxon>
        <taxon>Chelicerata</taxon>
        <taxon>Arachnida</taxon>
        <taxon>Araneae</taxon>
        <taxon>Araneomorphae</taxon>
        <taxon>Entelegynae</taxon>
        <taxon>Araneoidea</taxon>
        <taxon>Nephilidae</taxon>
        <taxon>Trichonephila</taxon>
    </lineage>
</organism>
<dbReference type="Gene3D" id="3.30.420.10">
    <property type="entry name" value="Ribonuclease H-like superfamily/Ribonuclease H"/>
    <property type="match status" value="1"/>
</dbReference>
<dbReference type="GO" id="GO:0003676">
    <property type="term" value="F:nucleic acid binding"/>
    <property type="evidence" value="ECO:0007669"/>
    <property type="project" value="InterPro"/>
</dbReference>
<protein>
    <submittedName>
        <fullName evidence="1">Transposable element Tcb1 transposase</fullName>
    </submittedName>
</protein>